<proteinExistence type="predicted"/>
<gene>
    <name evidence="2" type="ORF">GS4_11_02980</name>
</gene>
<feature type="transmembrane region" description="Helical" evidence="1">
    <location>
        <begin position="299"/>
        <end position="319"/>
    </location>
</feature>
<feature type="transmembrane region" description="Helical" evidence="1">
    <location>
        <begin position="213"/>
        <end position="235"/>
    </location>
</feature>
<feature type="transmembrane region" description="Helical" evidence="1">
    <location>
        <begin position="185"/>
        <end position="207"/>
    </location>
</feature>
<sequence length="350" mass="35485">MAMLANTGAGSRSTSPRTIVALVVGVAVLLALMVTAFALPAARSAPHHVPVGVVAADGSAQASAQVQKLSGSLEGFEVTRYGSVADARSAIEHREVYGAVVVSRDAVTSLVATAASPTVAAMIPTIGDRLAAATGESARVVDVRSFPDRDPKGAGLAAGALPLALGGWIAAMVIMLLVHSPGLRLAAAAGVAVVGGVVLIATLRFVIGTIDDGFWLPTLVAALGIAATAMMVLGLRELLGGAGLGVAAILLIFLGNPLSGLASAPEMLPTPWGLIGQLLPPGATGSLLRDVAFFDGHGALRPLTVLVCWLVAGLALYGAGVWRNRRRHEVDEDEVRIGHRPGVDEVTSPA</sequence>
<dbReference type="Proteomes" id="UP000011666">
    <property type="component" value="Unassembled WGS sequence"/>
</dbReference>
<keyword evidence="1" id="KW-1133">Transmembrane helix</keyword>
<comment type="caution">
    <text evidence="2">The sequence shown here is derived from an EMBL/GenBank/DDBJ whole genome shotgun (WGS) entry which is preliminary data.</text>
</comment>
<dbReference type="EMBL" id="BANX01000011">
    <property type="protein sequence ID" value="GAC68026.1"/>
    <property type="molecule type" value="Genomic_DNA"/>
</dbReference>
<keyword evidence="3" id="KW-1185">Reference proteome</keyword>
<feature type="transmembrane region" description="Helical" evidence="1">
    <location>
        <begin position="20"/>
        <end position="42"/>
    </location>
</feature>
<protein>
    <recommendedName>
        <fullName evidence="4">ABC transporter permease</fullName>
    </recommendedName>
</protein>
<feature type="transmembrane region" description="Helical" evidence="1">
    <location>
        <begin position="242"/>
        <end position="262"/>
    </location>
</feature>
<dbReference type="eggNOG" id="COG0842">
    <property type="taxonomic scope" value="Bacteria"/>
</dbReference>
<evidence type="ECO:0000256" key="1">
    <source>
        <dbReference type="SAM" id="Phobius"/>
    </source>
</evidence>
<evidence type="ECO:0008006" key="4">
    <source>
        <dbReference type="Google" id="ProtNLM"/>
    </source>
</evidence>
<dbReference type="OrthoDB" id="2151407at2"/>
<keyword evidence="1" id="KW-0812">Transmembrane</keyword>
<organism evidence="2 3">
    <name type="scientific">Gordonia soli NBRC 108243</name>
    <dbReference type="NCBI Taxonomy" id="1223545"/>
    <lineage>
        <taxon>Bacteria</taxon>
        <taxon>Bacillati</taxon>
        <taxon>Actinomycetota</taxon>
        <taxon>Actinomycetes</taxon>
        <taxon>Mycobacteriales</taxon>
        <taxon>Gordoniaceae</taxon>
        <taxon>Gordonia</taxon>
    </lineage>
</organism>
<accession>M0QIA4</accession>
<reference evidence="2 3" key="1">
    <citation type="submission" date="2013-01" db="EMBL/GenBank/DDBJ databases">
        <title>Whole genome shotgun sequence of Gordonia soli NBRC 108243.</title>
        <authorList>
            <person name="Isaki-Nakamura S."/>
            <person name="Hosoyama A."/>
            <person name="Tsuchikane K."/>
            <person name="Ando Y."/>
            <person name="Baba S."/>
            <person name="Ohji S."/>
            <person name="Hamada M."/>
            <person name="Tamura T."/>
            <person name="Yamazoe A."/>
            <person name="Yamazaki S."/>
            <person name="Fujita N."/>
        </authorList>
    </citation>
    <scope>NUCLEOTIDE SEQUENCE [LARGE SCALE GENOMIC DNA]</scope>
    <source>
        <strain evidence="2 3">NBRC 108243</strain>
    </source>
</reference>
<dbReference type="STRING" id="1223545.GS4_11_02980"/>
<keyword evidence="1" id="KW-0472">Membrane</keyword>
<dbReference type="RefSeq" id="WP_007619801.1">
    <property type="nucleotide sequence ID" value="NZ_BANX01000011.1"/>
</dbReference>
<dbReference type="AlphaFoldDB" id="M0QIA4"/>
<feature type="transmembrane region" description="Helical" evidence="1">
    <location>
        <begin position="154"/>
        <end position="178"/>
    </location>
</feature>
<evidence type="ECO:0000313" key="2">
    <source>
        <dbReference type="EMBL" id="GAC68026.1"/>
    </source>
</evidence>
<evidence type="ECO:0000313" key="3">
    <source>
        <dbReference type="Proteomes" id="UP000011666"/>
    </source>
</evidence>
<name>M0QIA4_9ACTN</name>